<gene>
    <name evidence="1" type="ORF">BDR25DRAFT_362696</name>
</gene>
<keyword evidence="2" id="KW-1185">Reference proteome</keyword>
<proteinExistence type="predicted"/>
<protein>
    <submittedName>
        <fullName evidence="1">Uncharacterized protein</fullName>
    </submittedName>
</protein>
<comment type="caution">
    <text evidence="1">The sequence shown here is derived from an EMBL/GenBank/DDBJ whole genome shotgun (WGS) entry which is preliminary data.</text>
</comment>
<reference evidence="1" key="1">
    <citation type="journal article" date="2020" name="Stud. Mycol.">
        <title>101 Dothideomycetes genomes: a test case for predicting lifestyles and emergence of pathogens.</title>
        <authorList>
            <person name="Haridas S."/>
            <person name="Albert R."/>
            <person name="Binder M."/>
            <person name="Bloem J."/>
            <person name="Labutti K."/>
            <person name="Salamov A."/>
            <person name="Andreopoulos B."/>
            <person name="Baker S."/>
            <person name="Barry K."/>
            <person name="Bills G."/>
            <person name="Bluhm B."/>
            <person name="Cannon C."/>
            <person name="Castanera R."/>
            <person name="Culley D."/>
            <person name="Daum C."/>
            <person name="Ezra D."/>
            <person name="Gonzalez J."/>
            <person name="Henrissat B."/>
            <person name="Kuo A."/>
            <person name="Liang C."/>
            <person name="Lipzen A."/>
            <person name="Lutzoni F."/>
            <person name="Magnuson J."/>
            <person name="Mondo S."/>
            <person name="Nolan M."/>
            <person name="Ohm R."/>
            <person name="Pangilinan J."/>
            <person name="Park H.-J."/>
            <person name="Ramirez L."/>
            <person name="Alfaro M."/>
            <person name="Sun H."/>
            <person name="Tritt A."/>
            <person name="Yoshinaga Y."/>
            <person name="Zwiers L.-H."/>
            <person name="Turgeon B."/>
            <person name="Goodwin S."/>
            <person name="Spatafora J."/>
            <person name="Crous P."/>
            <person name="Grigoriev I."/>
        </authorList>
    </citation>
    <scope>NUCLEOTIDE SEQUENCE</scope>
    <source>
        <strain evidence="1">ATCC 200398</strain>
    </source>
</reference>
<evidence type="ECO:0000313" key="1">
    <source>
        <dbReference type="EMBL" id="KAF2463528.1"/>
    </source>
</evidence>
<sequence length="590" mass="65837">MKAGDYSPGLNCRGGLHEAIRGWKEERYQIKFYGGFLQARFRGDGVVLVLREGLGSGRSSLVFGFQSPYSLSYARREALELYKFTPLASGVSLYGVAHTFSLTTVGDEKGNKTPGWFTAGTAVSFLLFCCLVHNHNNGNRGISGTDILIKTSTRQNSSAMEFMIQEGGPYFTMALSTNFFLETYVLHPSANTPHVFFVSEELLHEFLKQSLIGALTIIDGKGRHDARFLNLLACRKSIVSSIRHSKSSHVEQHFGLYLSQFKSMNHCHSQWFFQRVGRKRQDQTSLNEGLKELLPNPNLYTSLHSYVLKSGPYRYQGAHPSILSMKSPVGPKSAPSRNAERRFPVAPQTPPTRFRLSLRPSDGRIRACIRHSEKQDAHNVGPYHRKTHTAFTLLPVLRPPDQRITAAEALPSGASGWLTVRAPVFTFDHPQRVAALVLVSFLLPVPGINLFGSRAPFTTVTYPFETTERSSSSHNEQHYAHTAESDPRSRTIRRHPRTNRMSLNWGGFYWVSSCFLPNSLTLVSNVCRLVASACSDPSCNNDNLLSLKLSSSSLYFPPASNTKQVSVAMDSQLATRLFQLDSTRYPAYSV</sequence>
<organism evidence="1 2">
    <name type="scientific">Lindgomyces ingoldianus</name>
    <dbReference type="NCBI Taxonomy" id="673940"/>
    <lineage>
        <taxon>Eukaryota</taxon>
        <taxon>Fungi</taxon>
        <taxon>Dikarya</taxon>
        <taxon>Ascomycota</taxon>
        <taxon>Pezizomycotina</taxon>
        <taxon>Dothideomycetes</taxon>
        <taxon>Pleosporomycetidae</taxon>
        <taxon>Pleosporales</taxon>
        <taxon>Lindgomycetaceae</taxon>
        <taxon>Lindgomyces</taxon>
    </lineage>
</organism>
<name>A0ACB6Q993_9PLEO</name>
<dbReference type="Proteomes" id="UP000799755">
    <property type="component" value="Unassembled WGS sequence"/>
</dbReference>
<evidence type="ECO:0000313" key="2">
    <source>
        <dbReference type="Proteomes" id="UP000799755"/>
    </source>
</evidence>
<accession>A0ACB6Q993</accession>
<dbReference type="EMBL" id="MU003549">
    <property type="protein sequence ID" value="KAF2463528.1"/>
    <property type="molecule type" value="Genomic_DNA"/>
</dbReference>